<gene>
    <name evidence="1" type="ORF">CHGG_04225</name>
</gene>
<keyword evidence="2" id="KW-1185">Reference proteome</keyword>
<sequence>MGMEFDLSRYPDRHEYLLNLQPTEGYLVRWSQPTLQHGALALIYRGIRGAYTTSSLCVTFSGQWKDFTTACLAVGLTQVVAQSNDVRDSQSAAVWFAASPPAGSAGAPPEPPHSALTSCKALARSNNIRIQNTETHRALRTDRDSSSQPTRHYLGNDRVYILLRRVKVT</sequence>
<evidence type="ECO:0000313" key="1">
    <source>
        <dbReference type="EMBL" id="EAQ87606.1"/>
    </source>
</evidence>
<dbReference type="RefSeq" id="XP_001223439.1">
    <property type="nucleotide sequence ID" value="XM_001223438.1"/>
</dbReference>
<protein>
    <submittedName>
        <fullName evidence="1">Uncharacterized protein</fullName>
    </submittedName>
</protein>
<dbReference type="VEuPathDB" id="FungiDB:CHGG_04225"/>
<dbReference type="GeneID" id="4392100"/>
<organism evidence="1 2">
    <name type="scientific">Chaetomium globosum (strain ATCC 6205 / CBS 148.51 / DSM 1962 / NBRC 6347 / NRRL 1970)</name>
    <name type="common">Soil fungus</name>
    <dbReference type="NCBI Taxonomy" id="306901"/>
    <lineage>
        <taxon>Eukaryota</taxon>
        <taxon>Fungi</taxon>
        <taxon>Dikarya</taxon>
        <taxon>Ascomycota</taxon>
        <taxon>Pezizomycotina</taxon>
        <taxon>Sordariomycetes</taxon>
        <taxon>Sordariomycetidae</taxon>
        <taxon>Sordariales</taxon>
        <taxon>Chaetomiaceae</taxon>
        <taxon>Chaetomium</taxon>
    </lineage>
</organism>
<proteinExistence type="predicted"/>
<evidence type="ECO:0000313" key="2">
    <source>
        <dbReference type="Proteomes" id="UP000001056"/>
    </source>
</evidence>
<dbReference type="HOGENOM" id="CLU_1578335_0_0_1"/>
<dbReference type="EMBL" id="CH408032">
    <property type="protein sequence ID" value="EAQ87606.1"/>
    <property type="molecule type" value="Genomic_DNA"/>
</dbReference>
<reference evidence="2" key="1">
    <citation type="journal article" date="2015" name="Genome Announc.">
        <title>Draft genome sequence of the cellulolytic fungus Chaetomium globosum.</title>
        <authorList>
            <person name="Cuomo C.A."/>
            <person name="Untereiner W.A."/>
            <person name="Ma L.-J."/>
            <person name="Grabherr M."/>
            <person name="Birren B.W."/>
        </authorList>
    </citation>
    <scope>NUCLEOTIDE SEQUENCE [LARGE SCALE GENOMIC DNA]</scope>
    <source>
        <strain evidence="2">ATCC 6205 / CBS 148.51 / DSM 1962 / NBRC 6347 / NRRL 1970</strain>
    </source>
</reference>
<name>Q2H1X1_CHAGB</name>
<dbReference type="InParanoid" id="Q2H1X1"/>
<accession>Q2H1X1</accession>
<dbReference type="Proteomes" id="UP000001056">
    <property type="component" value="Unassembled WGS sequence"/>
</dbReference>
<dbReference type="AlphaFoldDB" id="Q2H1X1"/>